<protein>
    <submittedName>
        <fullName evidence="2">Uncharacterized protein</fullName>
    </submittedName>
</protein>
<evidence type="ECO:0000313" key="3">
    <source>
        <dbReference type="Proteomes" id="UP000799640"/>
    </source>
</evidence>
<evidence type="ECO:0000313" key="2">
    <source>
        <dbReference type="EMBL" id="KAF2400717.1"/>
    </source>
</evidence>
<organism evidence="2 3">
    <name type="scientific">Trichodelitschia bisporula</name>
    <dbReference type="NCBI Taxonomy" id="703511"/>
    <lineage>
        <taxon>Eukaryota</taxon>
        <taxon>Fungi</taxon>
        <taxon>Dikarya</taxon>
        <taxon>Ascomycota</taxon>
        <taxon>Pezizomycotina</taxon>
        <taxon>Dothideomycetes</taxon>
        <taxon>Dothideomycetes incertae sedis</taxon>
        <taxon>Phaeotrichales</taxon>
        <taxon>Phaeotrichaceae</taxon>
        <taxon>Trichodelitschia</taxon>
    </lineage>
</organism>
<gene>
    <name evidence="2" type="ORF">EJ06DRAFT_403224</name>
</gene>
<evidence type="ECO:0000256" key="1">
    <source>
        <dbReference type="SAM" id="MobiDB-lite"/>
    </source>
</evidence>
<accession>A0A6G1HY02</accession>
<keyword evidence="3" id="KW-1185">Reference proteome</keyword>
<sequence>MPHLPCNTAASHMPELSWARERRKGVDGGFGCSCLFAPLPPIADPWRYDFAQRGKGILHSGPDMRLPLLLSDFAAQLSAASLLIHRPMRRFLLFRVSSCVTFDSHPHLYPTSHLSFSYVGLFARSEVGDFGVVWGVVKGLKELPSHASLQTPQDMNDVPSGRSSSFRPTSRLKLASLDAA</sequence>
<dbReference type="Proteomes" id="UP000799640">
    <property type="component" value="Unassembled WGS sequence"/>
</dbReference>
<proteinExistence type="predicted"/>
<dbReference type="AlphaFoldDB" id="A0A6G1HY02"/>
<dbReference type="EMBL" id="ML996694">
    <property type="protein sequence ID" value="KAF2400717.1"/>
    <property type="molecule type" value="Genomic_DNA"/>
</dbReference>
<reference evidence="2" key="1">
    <citation type="journal article" date="2020" name="Stud. Mycol.">
        <title>101 Dothideomycetes genomes: a test case for predicting lifestyles and emergence of pathogens.</title>
        <authorList>
            <person name="Haridas S."/>
            <person name="Albert R."/>
            <person name="Binder M."/>
            <person name="Bloem J."/>
            <person name="Labutti K."/>
            <person name="Salamov A."/>
            <person name="Andreopoulos B."/>
            <person name="Baker S."/>
            <person name="Barry K."/>
            <person name="Bills G."/>
            <person name="Bluhm B."/>
            <person name="Cannon C."/>
            <person name="Castanera R."/>
            <person name="Culley D."/>
            <person name="Daum C."/>
            <person name="Ezra D."/>
            <person name="Gonzalez J."/>
            <person name="Henrissat B."/>
            <person name="Kuo A."/>
            <person name="Liang C."/>
            <person name="Lipzen A."/>
            <person name="Lutzoni F."/>
            <person name="Magnuson J."/>
            <person name="Mondo S."/>
            <person name="Nolan M."/>
            <person name="Ohm R."/>
            <person name="Pangilinan J."/>
            <person name="Park H.-J."/>
            <person name="Ramirez L."/>
            <person name="Alfaro M."/>
            <person name="Sun H."/>
            <person name="Tritt A."/>
            <person name="Yoshinaga Y."/>
            <person name="Zwiers L.-H."/>
            <person name="Turgeon B."/>
            <person name="Goodwin S."/>
            <person name="Spatafora J."/>
            <person name="Crous P."/>
            <person name="Grigoriev I."/>
        </authorList>
    </citation>
    <scope>NUCLEOTIDE SEQUENCE</scope>
    <source>
        <strain evidence="2">CBS 262.69</strain>
    </source>
</reference>
<feature type="region of interest" description="Disordered" evidence="1">
    <location>
        <begin position="148"/>
        <end position="168"/>
    </location>
</feature>
<name>A0A6G1HY02_9PEZI</name>